<dbReference type="InterPro" id="IPR050245">
    <property type="entry name" value="PrsA_foldase"/>
</dbReference>
<sequence>MMRIAREPLTHFLIVGLVFWLAAAHYRTVTDGHRIEVTRQTAERLTAGYRAEYGAAPSPARLEQLVDQYVTGEILYREGMARGLAERDEIVRRRVIQKTAFLEDGTGNPPAPTQAALEAWYRAHAADYAAPGRVRFSHVFFAITPGDEAKARARAAAVLRQLDPATVRAPDEGDPFPDLYDFTGFGPDEARRLFGDSEMATALFAAPAGRWSGPFRSAYGWHLVRVSAAEPGHAQPFEAVRGRVLADWTENARNQAGNRRMAALRARYTVVRSDR</sequence>
<proteinExistence type="inferred from homology"/>
<evidence type="ECO:0000256" key="5">
    <source>
        <dbReference type="ARBA" id="ARBA00023110"/>
    </source>
</evidence>
<evidence type="ECO:0000256" key="1">
    <source>
        <dbReference type="ARBA" id="ARBA00000971"/>
    </source>
</evidence>
<keyword evidence="11" id="KW-1185">Reference proteome</keyword>
<dbReference type="Pfam" id="PF13145">
    <property type="entry name" value="Rotamase_2"/>
    <property type="match status" value="1"/>
</dbReference>
<dbReference type="GO" id="GO:0016853">
    <property type="term" value="F:isomerase activity"/>
    <property type="evidence" value="ECO:0007669"/>
    <property type="project" value="UniProtKB-KW"/>
</dbReference>
<evidence type="ECO:0000256" key="2">
    <source>
        <dbReference type="ARBA" id="ARBA00007656"/>
    </source>
</evidence>
<protein>
    <recommendedName>
        <fullName evidence="4">Parvulin-like PPIase</fullName>
        <ecNumber evidence="3">5.2.1.8</ecNumber>
    </recommendedName>
    <alternativeName>
        <fullName evidence="6">Peptidyl-prolyl cis-trans isomerase plp</fullName>
    </alternativeName>
    <alternativeName>
        <fullName evidence="7">Rotamase plp</fullName>
    </alternativeName>
</protein>
<dbReference type="PROSITE" id="PS50198">
    <property type="entry name" value="PPIC_PPIASE_2"/>
    <property type="match status" value="1"/>
</dbReference>
<evidence type="ECO:0000256" key="7">
    <source>
        <dbReference type="ARBA" id="ARBA00031484"/>
    </source>
</evidence>
<dbReference type="RefSeq" id="WP_243918212.1">
    <property type="nucleotide sequence ID" value="NZ_JALHLG010000005.1"/>
</dbReference>
<evidence type="ECO:0000256" key="3">
    <source>
        <dbReference type="ARBA" id="ARBA00013194"/>
    </source>
</evidence>
<comment type="catalytic activity">
    <reaction evidence="1">
        <text>[protein]-peptidylproline (omega=180) = [protein]-peptidylproline (omega=0)</text>
        <dbReference type="Rhea" id="RHEA:16237"/>
        <dbReference type="Rhea" id="RHEA-COMP:10747"/>
        <dbReference type="Rhea" id="RHEA-COMP:10748"/>
        <dbReference type="ChEBI" id="CHEBI:83833"/>
        <dbReference type="ChEBI" id="CHEBI:83834"/>
        <dbReference type="EC" id="5.2.1.8"/>
    </reaction>
</comment>
<comment type="caution">
    <text evidence="10">The sequence shown here is derived from an EMBL/GenBank/DDBJ whole genome shotgun (WGS) entry which is preliminary data.</text>
</comment>
<dbReference type="InterPro" id="IPR046357">
    <property type="entry name" value="PPIase_dom_sf"/>
</dbReference>
<accession>A0ABT0BLT9</accession>
<dbReference type="EC" id="5.2.1.8" evidence="3"/>
<dbReference type="Proteomes" id="UP001202281">
    <property type="component" value="Unassembled WGS sequence"/>
</dbReference>
<evidence type="ECO:0000256" key="4">
    <source>
        <dbReference type="ARBA" id="ARBA00018370"/>
    </source>
</evidence>
<organism evidence="10 11">
    <name type="scientific">Novosphingobium beihaiensis</name>
    <dbReference type="NCBI Taxonomy" id="2930389"/>
    <lineage>
        <taxon>Bacteria</taxon>
        <taxon>Pseudomonadati</taxon>
        <taxon>Pseudomonadota</taxon>
        <taxon>Alphaproteobacteria</taxon>
        <taxon>Sphingomonadales</taxon>
        <taxon>Sphingomonadaceae</taxon>
        <taxon>Novosphingobium</taxon>
    </lineage>
</organism>
<dbReference type="EMBL" id="JALHLG010000005">
    <property type="protein sequence ID" value="MCJ2186026.1"/>
    <property type="molecule type" value="Genomic_DNA"/>
</dbReference>
<dbReference type="InterPro" id="IPR000297">
    <property type="entry name" value="PPIase_PpiC"/>
</dbReference>
<dbReference type="SUPFAM" id="SSF54534">
    <property type="entry name" value="FKBP-like"/>
    <property type="match status" value="1"/>
</dbReference>
<evidence type="ECO:0000313" key="10">
    <source>
        <dbReference type="EMBL" id="MCJ2186026.1"/>
    </source>
</evidence>
<evidence type="ECO:0000313" key="11">
    <source>
        <dbReference type="Proteomes" id="UP001202281"/>
    </source>
</evidence>
<evidence type="ECO:0000259" key="9">
    <source>
        <dbReference type="PROSITE" id="PS50198"/>
    </source>
</evidence>
<dbReference type="Gene3D" id="3.10.50.40">
    <property type="match status" value="1"/>
</dbReference>
<name>A0ABT0BLT9_9SPHN</name>
<feature type="domain" description="PpiC" evidence="9">
    <location>
        <begin position="131"/>
        <end position="228"/>
    </location>
</feature>
<dbReference type="PANTHER" id="PTHR47245:SF2">
    <property type="entry name" value="PEPTIDYL-PROLYL CIS-TRANS ISOMERASE HP_0175-RELATED"/>
    <property type="match status" value="1"/>
</dbReference>
<gene>
    <name evidence="10" type="ORF">MTR66_04270</name>
</gene>
<evidence type="ECO:0000256" key="8">
    <source>
        <dbReference type="PROSITE-ProRule" id="PRU00278"/>
    </source>
</evidence>
<evidence type="ECO:0000256" key="6">
    <source>
        <dbReference type="ARBA" id="ARBA00030642"/>
    </source>
</evidence>
<keyword evidence="5 8" id="KW-0697">Rotamase</keyword>
<comment type="similarity">
    <text evidence="2">Belongs to the PpiC/parvulin rotamase family.</text>
</comment>
<reference evidence="10 11" key="1">
    <citation type="submission" date="2022-04" db="EMBL/GenBank/DDBJ databases">
        <title>Identification of a novel bacterium isolated from mangrove sediments.</title>
        <authorList>
            <person name="Pan X."/>
        </authorList>
    </citation>
    <scope>NUCLEOTIDE SEQUENCE [LARGE SCALE GENOMIC DNA]</scope>
    <source>
        <strain evidence="10 11">B2638</strain>
    </source>
</reference>
<keyword evidence="8 10" id="KW-0413">Isomerase</keyword>
<dbReference type="PANTHER" id="PTHR47245">
    <property type="entry name" value="PEPTIDYLPROLYL ISOMERASE"/>
    <property type="match status" value="1"/>
</dbReference>